<organism evidence="5 6">
    <name type="scientific">Aliicoccus persicus</name>
    <dbReference type="NCBI Taxonomy" id="930138"/>
    <lineage>
        <taxon>Bacteria</taxon>
        <taxon>Bacillati</taxon>
        <taxon>Bacillota</taxon>
        <taxon>Bacilli</taxon>
        <taxon>Bacillales</taxon>
        <taxon>Staphylococcaceae</taxon>
        <taxon>Aliicoccus</taxon>
    </lineage>
</organism>
<dbReference type="Proteomes" id="UP000243605">
    <property type="component" value="Unassembled WGS sequence"/>
</dbReference>
<dbReference type="EMBL" id="FOIT01000001">
    <property type="protein sequence ID" value="SEV80537.1"/>
    <property type="molecule type" value="Genomic_DNA"/>
</dbReference>
<evidence type="ECO:0000259" key="4">
    <source>
        <dbReference type="Pfam" id="PF24850"/>
    </source>
</evidence>
<feature type="domain" description="Bacillithiol biosynthesis BshC N-terminal Rossmann-like" evidence="3">
    <location>
        <begin position="1"/>
        <end position="366"/>
    </location>
</feature>
<dbReference type="Pfam" id="PF10079">
    <property type="entry name" value="Rossmann-like_BshC"/>
    <property type="match status" value="1"/>
</dbReference>
<dbReference type="OrthoDB" id="9765151at2"/>
<comment type="similarity">
    <text evidence="2">Belongs to the BshC family.</text>
</comment>
<comment type="function">
    <text evidence="2">Involved in bacillithiol (BSH) biosynthesis. May catalyze the last step of the pathway, the addition of cysteine to glucosamine malate (GlcN-Mal) to generate BSH.</text>
</comment>
<evidence type="ECO:0000256" key="2">
    <source>
        <dbReference type="HAMAP-Rule" id="MF_01867"/>
    </source>
</evidence>
<dbReference type="InterPro" id="IPR055399">
    <property type="entry name" value="CC_BshC"/>
</dbReference>
<evidence type="ECO:0000259" key="3">
    <source>
        <dbReference type="Pfam" id="PF10079"/>
    </source>
</evidence>
<reference evidence="5 6" key="1">
    <citation type="submission" date="2016-10" db="EMBL/GenBank/DDBJ databases">
        <authorList>
            <person name="Varghese N."/>
            <person name="Submissions S."/>
        </authorList>
    </citation>
    <scope>NUCLEOTIDE SEQUENCE [LARGE SCALE GENOMIC DNA]</scope>
    <source>
        <strain evidence="5 6">IBRC-M10081</strain>
    </source>
</reference>
<dbReference type="HAMAP" id="MF_01867">
    <property type="entry name" value="BshC"/>
    <property type="match status" value="1"/>
</dbReference>
<evidence type="ECO:0000313" key="5">
    <source>
        <dbReference type="EMBL" id="SEV80537.1"/>
    </source>
</evidence>
<sequence>MNYDCLQLNTDPMLQSFINREASTQKFYQNLEFNQSSIDEVANRPAHDHTEALANIIEEEMAPFGISKKQQENLNKLKNNHRVIIGGQQAGLLVSPQYILHKVYTTFILQKEVKEKYNYDAVPVFWIAGEDHDFEEVNHTYVYDKQHKRVKKVAYKPNLNVPMSVGFYEYDKKAMRNTFTEIIKMTGDSKIHKSLINDIYDMIDDNTYWTELFHAIVHALFKDEGLLIVNSHSKAIRALEQPFFERLINESEQIDQAFRTGQDDFNKETNTNPTIETDTDMHLFINATTNRELVSSTTHDNQELLKLLKDSPHEFSNNVVTRPIMQEMLFNTLMFVGGGAEVKYWGEIYKVFEYLDMPMPIIMKRMEFMYTTESTTRYLQDNDLTIGNDLKQRVASKKQAIIKKEIDNNVIKAIEDIREGITSLYVPLHKSIDKEKESLVKSNEENQLKQLDYLERRYKLEQKRKVRKELNKLDSICDLLFPLSTLQERKYHMFEMTNKMWEIPPLSYTTDLVLIKTL</sequence>
<name>A0A662Z2I9_9STAP</name>
<evidence type="ECO:0000256" key="1">
    <source>
        <dbReference type="ARBA" id="ARBA00022598"/>
    </source>
</evidence>
<feature type="domain" description="Bacillithiol biosynthesis BshC C-terminal coiled-coil" evidence="4">
    <location>
        <begin position="369"/>
        <end position="500"/>
    </location>
</feature>
<keyword evidence="6" id="KW-1185">Reference proteome</keyword>
<dbReference type="InterPro" id="IPR011199">
    <property type="entry name" value="Bacillithiol_biosynth_BshC"/>
</dbReference>
<evidence type="ECO:0000313" key="6">
    <source>
        <dbReference type="Proteomes" id="UP000243605"/>
    </source>
</evidence>
<protein>
    <recommendedName>
        <fullName evidence="2">Putative cysteine ligase BshC</fullName>
        <ecNumber evidence="2">6.-.-.-</ecNumber>
    </recommendedName>
</protein>
<dbReference type="GO" id="GO:0016874">
    <property type="term" value="F:ligase activity"/>
    <property type="evidence" value="ECO:0007669"/>
    <property type="project" value="UniProtKB-UniRule"/>
</dbReference>
<dbReference type="InterPro" id="IPR055398">
    <property type="entry name" value="Rossmann-like_BshC"/>
</dbReference>
<proteinExistence type="inferred from homology"/>
<dbReference type="Pfam" id="PF24850">
    <property type="entry name" value="CC_BshC"/>
    <property type="match status" value="1"/>
</dbReference>
<accession>A0A662Z2I9</accession>
<dbReference type="PIRSF" id="PIRSF012535">
    <property type="entry name" value="UCP012535"/>
    <property type="match status" value="1"/>
</dbReference>
<dbReference type="RefSeq" id="WP_091472699.1">
    <property type="nucleotide sequence ID" value="NZ_FOIT01000001.1"/>
</dbReference>
<dbReference type="NCBIfam" id="TIGR03998">
    <property type="entry name" value="thiol_BshC"/>
    <property type="match status" value="1"/>
</dbReference>
<dbReference type="EC" id="6.-.-.-" evidence="2"/>
<gene>
    <name evidence="2" type="primary">bshC</name>
    <name evidence="5" type="ORF">SAMN05192557_0094</name>
</gene>
<dbReference type="AlphaFoldDB" id="A0A662Z2I9"/>
<keyword evidence="1 2" id="KW-0436">Ligase</keyword>